<dbReference type="RefSeq" id="WP_184690782.1">
    <property type="nucleotide sequence ID" value="NZ_JACHJN010000003.1"/>
</dbReference>
<keyword evidence="3" id="KW-1185">Reference proteome</keyword>
<dbReference type="Pfam" id="PF02575">
    <property type="entry name" value="YbaB_DNA_bd"/>
    <property type="match status" value="1"/>
</dbReference>
<feature type="region of interest" description="Disordered" evidence="1">
    <location>
        <begin position="127"/>
        <end position="174"/>
    </location>
</feature>
<protein>
    <submittedName>
        <fullName evidence="2">DNA-binding protein YbaB</fullName>
    </submittedName>
</protein>
<dbReference type="SUPFAM" id="SSF82607">
    <property type="entry name" value="YbaB-like"/>
    <property type="match status" value="1"/>
</dbReference>
<comment type="caution">
    <text evidence="2">The sequence shown here is derived from an EMBL/GenBank/DDBJ whole genome shotgun (WGS) entry which is preliminary data.</text>
</comment>
<dbReference type="Gene3D" id="3.30.1310.10">
    <property type="entry name" value="Nucleoid-associated protein YbaB-like domain"/>
    <property type="match status" value="1"/>
</dbReference>
<sequence>MKTPDEWMREFEAKIADAKVKAEAVQRGLESAQGTASSKDGAVTVTVAPNGALTDVRLTADAMRKSHAQLSAEIVAVARQAQRSAAVQVAETFEAVNGTDSETYRLITEYLPPDEEQEEDALERPRYAFEQEFDGGSPPPPQPPPRREPPRRTAPRDGVDDDRDFSSESIFKNQ</sequence>
<reference evidence="2 3" key="1">
    <citation type="submission" date="2020-08" db="EMBL/GenBank/DDBJ databases">
        <title>Genomic Encyclopedia of Type Strains, Phase III (KMG-III): the genomes of soil and plant-associated and newly described type strains.</title>
        <authorList>
            <person name="Whitman W."/>
        </authorList>
    </citation>
    <scope>NUCLEOTIDE SEQUENCE [LARGE SCALE GENOMIC DNA]</scope>
    <source>
        <strain evidence="2 3">CECT 8640</strain>
    </source>
</reference>
<gene>
    <name evidence="2" type="ORF">FHS29_002584</name>
</gene>
<feature type="compositionally biased region" description="Basic and acidic residues" evidence="1">
    <location>
        <begin position="145"/>
        <end position="158"/>
    </location>
</feature>
<dbReference type="AlphaFoldDB" id="A0A841CG82"/>
<dbReference type="InterPro" id="IPR036894">
    <property type="entry name" value="YbaB-like_sf"/>
</dbReference>
<name>A0A841CG82_9PSEU</name>
<dbReference type="EMBL" id="JACHJN010000003">
    <property type="protein sequence ID" value="MBB5956003.1"/>
    <property type="molecule type" value="Genomic_DNA"/>
</dbReference>
<evidence type="ECO:0000256" key="1">
    <source>
        <dbReference type="SAM" id="MobiDB-lite"/>
    </source>
</evidence>
<dbReference type="GO" id="GO:0003677">
    <property type="term" value="F:DNA binding"/>
    <property type="evidence" value="ECO:0007669"/>
    <property type="project" value="UniProtKB-KW"/>
</dbReference>
<evidence type="ECO:0000313" key="2">
    <source>
        <dbReference type="EMBL" id="MBB5956003.1"/>
    </source>
</evidence>
<keyword evidence="2" id="KW-0238">DNA-binding</keyword>
<dbReference type="InterPro" id="IPR004401">
    <property type="entry name" value="YbaB/EbfC"/>
</dbReference>
<evidence type="ECO:0000313" key="3">
    <source>
        <dbReference type="Proteomes" id="UP000547510"/>
    </source>
</evidence>
<organism evidence="2 3">
    <name type="scientific">Saccharothrix tamanrassetensis</name>
    <dbReference type="NCBI Taxonomy" id="1051531"/>
    <lineage>
        <taxon>Bacteria</taxon>
        <taxon>Bacillati</taxon>
        <taxon>Actinomycetota</taxon>
        <taxon>Actinomycetes</taxon>
        <taxon>Pseudonocardiales</taxon>
        <taxon>Pseudonocardiaceae</taxon>
        <taxon>Saccharothrix</taxon>
    </lineage>
</organism>
<proteinExistence type="predicted"/>
<dbReference type="Proteomes" id="UP000547510">
    <property type="component" value="Unassembled WGS sequence"/>
</dbReference>
<accession>A0A841CG82</accession>